<keyword evidence="3" id="KW-1185">Reference proteome</keyword>
<organismHost>
    <name type="scientific">Micromonas pusilla</name>
    <name type="common">Picoplanktonic green alga</name>
    <name type="synonym">Chromulina pusilla</name>
    <dbReference type="NCBI Taxonomy" id="38833"/>
</organismHost>
<gene>
    <name evidence="2" type="ORF">MPXG_00193</name>
</gene>
<dbReference type="EMBL" id="JF974320">
    <property type="protein sequence ID" value="AET84991.1"/>
    <property type="molecule type" value="Genomic_DNA"/>
</dbReference>
<dbReference type="Gene3D" id="2.60.40.200">
    <property type="entry name" value="Superoxide dismutase, copper/zinc binding domain"/>
    <property type="match status" value="1"/>
</dbReference>
<dbReference type="PROSITE" id="PS00087">
    <property type="entry name" value="SOD_CU_ZN_1"/>
    <property type="match status" value="1"/>
</dbReference>
<dbReference type="PRINTS" id="PR00068">
    <property type="entry name" value="CUZNDISMTASE"/>
</dbReference>
<protein>
    <submittedName>
        <fullName evidence="2">Superoxide dismutase</fullName>
    </submittedName>
</protein>
<dbReference type="Pfam" id="PF00080">
    <property type="entry name" value="Sod_Cu"/>
    <property type="match status" value="1"/>
</dbReference>
<accession>G9E6G4</accession>
<evidence type="ECO:0000313" key="2">
    <source>
        <dbReference type="EMBL" id="AET84991.1"/>
    </source>
</evidence>
<dbReference type="GO" id="GO:0005507">
    <property type="term" value="F:copper ion binding"/>
    <property type="evidence" value="ECO:0007669"/>
    <property type="project" value="InterPro"/>
</dbReference>
<dbReference type="SUPFAM" id="SSF49329">
    <property type="entry name" value="Cu,Zn superoxide dismutase-like"/>
    <property type="match status" value="1"/>
</dbReference>
<proteinExistence type="predicted"/>
<evidence type="ECO:0000259" key="1">
    <source>
        <dbReference type="Pfam" id="PF00080"/>
    </source>
</evidence>
<dbReference type="InterPro" id="IPR001424">
    <property type="entry name" value="SOD_Cu_Zn_dom"/>
</dbReference>
<name>G9E6G4_MPSP1</name>
<dbReference type="InterPro" id="IPR024134">
    <property type="entry name" value="SOD_Cu/Zn_/chaperone"/>
</dbReference>
<organism evidence="2 3">
    <name type="scientific">Micromonas pusilla virus SP1</name>
    <name type="common">MpV-SP1</name>
    <dbReference type="NCBI Taxonomy" id="373996"/>
    <lineage>
        <taxon>Viruses</taxon>
        <taxon>Varidnaviria</taxon>
        <taxon>Bamfordvirae</taxon>
        <taxon>Nucleocytoviricota</taxon>
        <taxon>Megaviricetes</taxon>
        <taxon>Algavirales</taxon>
        <taxon>Phycodnaviridae</taxon>
        <taxon>Prasinovirus</taxon>
        <taxon>Prasinovirus micromonas</taxon>
    </lineage>
</organism>
<sequence length="157" mass="16800">MITATTFFNHPNVKGVIEFEEKGGKVLIKGTLKSNKYRNSAHGIHIHEAGDLTDGCLGACGHFNPYGKKHGGPNSKERHVGDLGNIHFDSKGVAKFRLVDSLVTLRGTKANVIGRSLVIHQDPDDLGVGGHSDSLTTGHAGKRITCAVIGYSKKMCI</sequence>
<dbReference type="GO" id="GO:0006801">
    <property type="term" value="P:superoxide metabolic process"/>
    <property type="evidence" value="ECO:0007669"/>
    <property type="project" value="InterPro"/>
</dbReference>
<reference evidence="2 3" key="1">
    <citation type="submission" date="2010-12" db="EMBL/GenBank/DDBJ databases">
        <title>The Genome Sequence of Micromonas pusilla virus SP1.</title>
        <authorList>
            <consortium name="The Broad Institute Genome Sequencing Platform"/>
            <person name="Henn M.R."/>
            <person name="Suttle C."/>
            <person name="Winget D."/>
            <person name="Chan A."/>
            <person name="Levin J."/>
            <person name="Malboeuf C."/>
            <person name="Casali M."/>
            <person name="Russ C."/>
            <person name="Lennon N."/>
            <person name="Chapman S.B."/>
            <person name="Erlich R."/>
            <person name="Young S.K."/>
            <person name="Yandava C."/>
            <person name="Zeng Q."/>
            <person name="Alvarado L."/>
            <person name="Anderson S."/>
            <person name="Berlin A."/>
            <person name="Chen Z."/>
            <person name="Freedman E."/>
            <person name="Gellesch M."/>
            <person name="Goldberg J."/>
            <person name="Green L."/>
            <person name="Griggs A."/>
            <person name="Gujja S."/>
            <person name="Heilman E.R."/>
            <person name="Heiman D."/>
            <person name="Hollinger A."/>
            <person name="Howarth C."/>
            <person name="Larson L."/>
            <person name="Mehta T."/>
            <person name="Pearson M."/>
            <person name="Roberts A."/>
            <person name="Ryan E."/>
            <person name="Saif S."/>
            <person name="Shea T."/>
            <person name="Shenoy N."/>
            <person name="Sisk P."/>
            <person name="Stolte C."/>
            <person name="Sykes S."/>
            <person name="White J."/>
            <person name="Haas B."/>
            <person name="Nusbaum C."/>
            <person name="Birren B."/>
        </authorList>
    </citation>
    <scope>NUCLEOTIDE SEQUENCE [LARGE SCALE GENOMIC DNA]</scope>
    <source>
        <strain evidence="2 3">SP1</strain>
    </source>
</reference>
<dbReference type="CDD" id="cd00305">
    <property type="entry name" value="Cu-Zn_Superoxide_Dismutase"/>
    <property type="match status" value="1"/>
</dbReference>
<feature type="domain" description="Superoxide dismutase copper/zinc binding" evidence="1">
    <location>
        <begin position="13"/>
        <end position="149"/>
    </location>
</feature>
<dbReference type="InterPro" id="IPR018152">
    <property type="entry name" value="SOD_Cu/Zn_BS"/>
</dbReference>
<dbReference type="Proteomes" id="UP000232710">
    <property type="component" value="Segment"/>
</dbReference>
<evidence type="ECO:0000313" key="3">
    <source>
        <dbReference type="Proteomes" id="UP000232710"/>
    </source>
</evidence>
<dbReference type="PANTHER" id="PTHR10003">
    <property type="entry name" value="SUPEROXIDE DISMUTASE CU-ZN -RELATED"/>
    <property type="match status" value="1"/>
</dbReference>
<dbReference type="InterPro" id="IPR036423">
    <property type="entry name" value="SOD-like_Cu/Zn_dom_sf"/>
</dbReference>